<dbReference type="Gene3D" id="2.60.40.10">
    <property type="entry name" value="Immunoglobulins"/>
    <property type="match status" value="1"/>
</dbReference>
<name>A0A8T2KLW2_ASTMX</name>
<organism evidence="3 4">
    <name type="scientific">Astyanax mexicanus</name>
    <name type="common">Blind cave fish</name>
    <name type="synonym">Astyanax fasciatus mexicanus</name>
    <dbReference type="NCBI Taxonomy" id="7994"/>
    <lineage>
        <taxon>Eukaryota</taxon>
        <taxon>Metazoa</taxon>
        <taxon>Chordata</taxon>
        <taxon>Craniata</taxon>
        <taxon>Vertebrata</taxon>
        <taxon>Euteleostomi</taxon>
        <taxon>Actinopterygii</taxon>
        <taxon>Neopterygii</taxon>
        <taxon>Teleostei</taxon>
        <taxon>Ostariophysi</taxon>
        <taxon>Characiformes</taxon>
        <taxon>Characoidei</taxon>
        <taxon>Acestrorhamphidae</taxon>
        <taxon>Acestrorhamphinae</taxon>
        <taxon>Astyanax</taxon>
    </lineage>
</organism>
<keyword evidence="1" id="KW-1133">Transmembrane helix</keyword>
<dbReference type="EMBL" id="JAICCE010000025">
    <property type="protein sequence ID" value="KAG9259707.1"/>
    <property type="molecule type" value="Genomic_DNA"/>
</dbReference>
<evidence type="ECO:0000256" key="2">
    <source>
        <dbReference type="SAM" id="SignalP"/>
    </source>
</evidence>
<proteinExistence type="predicted"/>
<dbReference type="AlphaFoldDB" id="A0A8T2KLW2"/>
<evidence type="ECO:0000256" key="1">
    <source>
        <dbReference type="SAM" id="Phobius"/>
    </source>
</evidence>
<dbReference type="SUPFAM" id="SSF48726">
    <property type="entry name" value="Immunoglobulin"/>
    <property type="match status" value="1"/>
</dbReference>
<reference evidence="3 4" key="1">
    <citation type="submission" date="2021-07" db="EMBL/GenBank/DDBJ databases">
        <authorList>
            <person name="Imarazene B."/>
            <person name="Zahm M."/>
            <person name="Klopp C."/>
            <person name="Cabau C."/>
            <person name="Beille S."/>
            <person name="Jouanno E."/>
            <person name="Castinel A."/>
            <person name="Lluch J."/>
            <person name="Gil L."/>
            <person name="Kuchtly C."/>
            <person name="Lopez Roques C."/>
            <person name="Donnadieu C."/>
            <person name="Parrinello H."/>
            <person name="Journot L."/>
            <person name="Du K."/>
            <person name="Schartl M."/>
            <person name="Retaux S."/>
            <person name="Guiguen Y."/>
        </authorList>
    </citation>
    <scope>NUCLEOTIDE SEQUENCE [LARGE SCALE GENOMIC DNA]</scope>
    <source>
        <strain evidence="3">Pach_M1</strain>
        <tissue evidence="3">Testis</tissue>
    </source>
</reference>
<feature type="signal peptide" evidence="2">
    <location>
        <begin position="1"/>
        <end position="21"/>
    </location>
</feature>
<keyword evidence="1" id="KW-0812">Transmembrane</keyword>
<keyword evidence="2" id="KW-0732">Signal</keyword>
<protein>
    <recommendedName>
        <fullName evidence="5">Ig-like domain-containing protein</fullName>
    </recommendedName>
</protein>
<comment type="caution">
    <text evidence="3">The sequence shown here is derived from an EMBL/GenBank/DDBJ whole genome shotgun (WGS) entry which is preliminary data.</text>
</comment>
<evidence type="ECO:0008006" key="5">
    <source>
        <dbReference type="Google" id="ProtNLM"/>
    </source>
</evidence>
<feature type="chain" id="PRO_5035947268" description="Ig-like domain-containing protein" evidence="2">
    <location>
        <begin position="22"/>
        <end position="258"/>
    </location>
</feature>
<accession>A0A8T2KLW2</accession>
<dbReference type="InterPro" id="IPR013783">
    <property type="entry name" value="Ig-like_fold"/>
</dbReference>
<feature type="transmembrane region" description="Helical" evidence="1">
    <location>
        <begin position="169"/>
        <end position="193"/>
    </location>
</feature>
<sequence>MERSRAVLVFALLGFSQVISGEEVEIRVRPGDDVTIYSDCVWKLAINPVWFRNCSHHHQPPLMISNMDWESSVNSRYSIEWNESNQTHYLLVKNVSESDLGLYFCAQLQKNITKDRNGVIFSKDVYHYGNRRTRLSLQESAVPCNEPPQTNTTSTSTPPVSDCSLCWKLLVSVCPVCVLLFSVISSTCVYFICRSRNKGTLSLSFFLSSFAEDENVCYASLDLPKSGQKRLKKKKKKTNLRVESSEFSTYSQVKTERV</sequence>
<keyword evidence="1" id="KW-0472">Membrane</keyword>
<dbReference type="InterPro" id="IPR036179">
    <property type="entry name" value="Ig-like_dom_sf"/>
</dbReference>
<evidence type="ECO:0000313" key="4">
    <source>
        <dbReference type="Proteomes" id="UP000752171"/>
    </source>
</evidence>
<evidence type="ECO:0000313" key="3">
    <source>
        <dbReference type="EMBL" id="KAG9259707.1"/>
    </source>
</evidence>
<gene>
    <name evidence="3" type="ORF">AMEX_G27228</name>
</gene>
<dbReference type="Proteomes" id="UP000752171">
    <property type="component" value="Unassembled WGS sequence"/>
</dbReference>